<keyword evidence="3" id="KW-1185">Reference proteome</keyword>
<reference evidence="2 3" key="1">
    <citation type="submission" date="2017-03" db="EMBL/GenBank/DDBJ databases">
        <authorList>
            <person name="Afonso C.L."/>
            <person name="Miller P.J."/>
            <person name="Scott M.A."/>
            <person name="Spackman E."/>
            <person name="Goraichik I."/>
            <person name="Dimitrov K.M."/>
            <person name="Suarez D.L."/>
            <person name="Swayne D.E."/>
        </authorList>
    </citation>
    <scope>NUCLEOTIDE SEQUENCE [LARGE SCALE GENOMIC DNA]</scope>
    <source>
        <strain evidence="2 3">CECT 8287</strain>
    </source>
</reference>
<accession>A0A1Y5RLV0</accession>
<sequence>MKLTGYILLLAAALIALFGQSPALAGAGSHTFGPAIITIPDIP</sequence>
<feature type="signal peptide" evidence="1">
    <location>
        <begin position="1"/>
        <end position="25"/>
    </location>
</feature>
<gene>
    <name evidence="2" type="ORF">PEL8287_00789</name>
</gene>
<dbReference type="Proteomes" id="UP000193827">
    <property type="component" value="Unassembled WGS sequence"/>
</dbReference>
<dbReference type="RefSeq" id="WP_268877797.1">
    <property type="nucleotide sequence ID" value="NZ_FWFL01000002.1"/>
</dbReference>
<evidence type="ECO:0000313" key="2">
    <source>
        <dbReference type="EMBL" id="SLN19401.1"/>
    </source>
</evidence>
<organism evidence="2 3">
    <name type="scientific">Roseovarius litorisediminis</name>
    <dbReference type="NCBI Taxonomy" id="1312363"/>
    <lineage>
        <taxon>Bacteria</taxon>
        <taxon>Pseudomonadati</taxon>
        <taxon>Pseudomonadota</taxon>
        <taxon>Alphaproteobacteria</taxon>
        <taxon>Rhodobacterales</taxon>
        <taxon>Roseobacteraceae</taxon>
        <taxon>Roseovarius</taxon>
    </lineage>
</organism>
<feature type="chain" id="PRO_5013277773" evidence="1">
    <location>
        <begin position="26"/>
        <end position="43"/>
    </location>
</feature>
<protein>
    <submittedName>
        <fullName evidence="2">Uncharacterized protein</fullName>
    </submittedName>
</protein>
<evidence type="ECO:0000256" key="1">
    <source>
        <dbReference type="SAM" id="SignalP"/>
    </source>
</evidence>
<evidence type="ECO:0000313" key="3">
    <source>
        <dbReference type="Proteomes" id="UP000193827"/>
    </source>
</evidence>
<name>A0A1Y5RLV0_9RHOB</name>
<keyword evidence="1" id="KW-0732">Signal</keyword>
<dbReference type="AlphaFoldDB" id="A0A1Y5RLV0"/>
<dbReference type="EMBL" id="FWFL01000002">
    <property type="protein sequence ID" value="SLN19401.1"/>
    <property type="molecule type" value="Genomic_DNA"/>
</dbReference>
<proteinExistence type="predicted"/>